<dbReference type="Proteomes" id="UP000187455">
    <property type="component" value="Unassembled WGS sequence"/>
</dbReference>
<accession>A0A1R0GY60</accession>
<comment type="subcellular location">
    <subcellularLocation>
        <location evidence="1">Nucleus</location>
    </subcellularLocation>
</comment>
<dbReference type="CDD" id="cd12148">
    <property type="entry name" value="fungal_TF_MHR"/>
    <property type="match status" value="1"/>
</dbReference>
<dbReference type="PANTHER" id="PTHR47338:SF5">
    <property type="entry name" value="ZN(II)2CYS6 TRANSCRIPTION FACTOR (EUROFUNG)"/>
    <property type="match status" value="1"/>
</dbReference>
<protein>
    <recommendedName>
        <fullName evidence="8">Transcription factor domain-containing protein</fullName>
    </recommendedName>
</protein>
<comment type="caution">
    <text evidence="6">The sequence shown here is derived from an EMBL/GenBank/DDBJ whole genome shotgun (WGS) entry which is preliminary data.</text>
</comment>
<dbReference type="InterPro" id="IPR050815">
    <property type="entry name" value="TF_fung"/>
</dbReference>
<evidence type="ECO:0008006" key="8">
    <source>
        <dbReference type="Google" id="ProtNLM"/>
    </source>
</evidence>
<organism evidence="6 7">
    <name type="scientific">Smittium mucronatum</name>
    <dbReference type="NCBI Taxonomy" id="133383"/>
    <lineage>
        <taxon>Eukaryota</taxon>
        <taxon>Fungi</taxon>
        <taxon>Fungi incertae sedis</taxon>
        <taxon>Zoopagomycota</taxon>
        <taxon>Kickxellomycotina</taxon>
        <taxon>Harpellomycetes</taxon>
        <taxon>Harpellales</taxon>
        <taxon>Legeriomycetaceae</taxon>
        <taxon>Smittium</taxon>
    </lineage>
</organism>
<name>A0A1R0GY60_9FUNG</name>
<evidence type="ECO:0000313" key="6">
    <source>
        <dbReference type="EMBL" id="OLY81830.1"/>
    </source>
</evidence>
<proteinExistence type="predicted"/>
<dbReference type="GO" id="GO:0046872">
    <property type="term" value="F:metal ion binding"/>
    <property type="evidence" value="ECO:0007669"/>
    <property type="project" value="UniProtKB-KW"/>
</dbReference>
<evidence type="ECO:0000256" key="4">
    <source>
        <dbReference type="ARBA" id="ARBA00023163"/>
    </source>
</evidence>
<dbReference type="EMBL" id="LSSL01002128">
    <property type="protein sequence ID" value="OLY81830.1"/>
    <property type="molecule type" value="Genomic_DNA"/>
</dbReference>
<reference evidence="6 7" key="1">
    <citation type="journal article" date="2016" name="Mol. Biol. Evol.">
        <title>Genome-Wide Survey of Gut Fungi (Harpellales) Reveals the First Horizontally Transferred Ubiquitin Gene from a Mosquito Host.</title>
        <authorList>
            <person name="Wang Y."/>
            <person name="White M.M."/>
            <person name="Kvist S."/>
            <person name="Moncalvo J.M."/>
        </authorList>
    </citation>
    <scope>NUCLEOTIDE SEQUENCE [LARGE SCALE GENOMIC DNA]</scope>
    <source>
        <strain evidence="6 7">ALG-7-W6</strain>
    </source>
</reference>
<sequence>MMPARLPNFLYKLKYNLFPKYFLYSLIAATGESLTYNSKSKKLNIDKIFGKAAIKLIKVEKDRSNPYLLWACVILSAFHRKHFNTQEAEYLMHLQKTVVREFKFYKIDGLKSFKSLYNSEEIEFIRRVWWCRYILSTTTSIFTAWFQDIDERDVFVNLPTNDFKWRYGGFVNRCDPELSSINSFVNTNPDANYPPDNFSALLELHILFSKVSKFTSSRWIKKYRPRSQLDSRFHFLKSKLESFKSLMDKNYPESTLTGKIEEFNLFTGLSLVRNIDNFSFCYLINQLFRVIVIFLYQSELVRSESDVLSAERIKDAKLKCLNASIDMSKTFLWKCNEIPRKYWSYTITAWKMWSVCILINSCFILKSDSDEPKNPLYSCFINRYIETTKDIQIEPFIELYTQILYEMKKGEYIKYRNDALTHCLMSAYSITPNDLSPWIIPKYSSFIKFNCCFQSNYTSIDSKQYLFATSSDDSTTNESSS</sequence>
<dbReference type="GO" id="GO:0000981">
    <property type="term" value="F:DNA-binding transcription factor activity, RNA polymerase II-specific"/>
    <property type="evidence" value="ECO:0007669"/>
    <property type="project" value="InterPro"/>
</dbReference>
<keyword evidence="7" id="KW-1185">Reference proteome</keyword>
<gene>
    <name evidence="6" type="ORF">AYI68_g4058</name>
</gene>
<keyword evidence="2" id="KW-0479">Metal-binding</keyword>
<dbReference type="AlphaFoldDB" id="A0A1R0GY60"/>
<evidence type="ECO:0000256" key="1">
    <source>
        <dbReference type="ARBA" id="ARBA00004123"/>
    </source>
</evidence>
<evidence type="ECO:0000256" key="5">
    <source>
        <dbReference type="ARBA" id="ARBA00023242"/>
    </source>
</evidence>
<dbReference type="PANTHER" id="PTHR47338">
    <property type="entry name" value="ZN(II)2CYS6 TRANSCRIPTION FACTOR (EUROFUNG)-RELATED"/>
    <property type="match status" value="1"/>
</dbReference>
<keyword evidence="3" id="KW-0805">Transcription regulation</keyword>
<dbReference type="OrthoDB" id="5545378at2759"/>
<evidence type="ECO:0000256" key="3">
    <source>
        <dbReference type="ARBA" id="ARBA00023015"/>
    </source>
</evidence>
<evidence type="ECO:0000313" key="7">
    <source>
        <dbReference type="Proteomes" id="UP000187455"/>
    </source>
</evidence>
<evidence type="ECO:0000256" key="2">
    <source>
        <dbReference type="ARBA" id="ARBA00022723"/>
    </source>
</evidence>
<keyword evidence="4" id="KW-0804">Transcription</keyword>
<keyword evidence="5" id="KW-0539">Nucleus</keyword>
<dbReference type="GO" id="GO:0005634">
    <property type="term" value="C:nucleus"/>
    <property type="evidence" value="ECO:0007669"/>
    <property type="project" value="UniProtKB-SubCell"/>
</dbReference>